<protein>
    <submittedName>
        <fullName evidence="5">3-oxoacyl-[acyl-carrier-protein] synthase II</fullName>
        <ecNumber evidence="5">2.3.1.179</ecNumber>
    </submittedName>
</protein>
<dbReference type="SUPFAM" id="SSF53901">
    <property type="entry name" value="Thiolase-like"/>
    <property type="match status" value="2"/>
</dbReference>
<keyword evidence="6" id="KW-1185">Reference proteome</keyword>
<comment type="similarity">
    <text evidence="1 3">Belongs to the thiolase-like superfamily. Beta-ketoacyl-ACP synthases family.</text>
</comment>
<keyword evidence="2 3" id="KW-0808">Transferase</keyword>
<organism evidence="5 6">
    <name type="scientific">Peribacillus huizhouensis</name>
    <dbReference type="NCBI Taxonomy" id="1501239"/>
    <lineage>
        <taxon>Bacteria</taxon>
        <taxon>Bacillati</taxon>
        <taxon>Bacillota</taxon>
        <taxon>Bacilli</taxon>
        <taxon>Bacillales</taxon>
        <taxon>Bacillaceae</taxon>
        <taxon>Peribacillus</taxon>
    </lineage>
</organism>
<dbReference type="EMBL" id="JACJHX010000008">
    <property type="protein sequence ID" value="MBA9027486.1"/>
    <property type="molecule type" value="Genomic_DNA"/>
</dbReference>
<dbReference type="Proteomes" id="UP000626697">
    <property type="component" value="Unassembled WGS sequence"/>
</dbReference>
<dbReference type="InterPro" id="IPR014030">
    <property type="entry name" value="Ketoacyl_synth_N"/>
</dbReference>
<accession>A0ABR6CRX2</accession>
<dbReference type="SMART" id="SM00825">
    <property type="entry name" value="PKS_KS"/>
    <property type="match status" value="1"/>
</dbReference>
<reference evidence="5 6" key="1">
    <citation type="submission" date="2020-08" db="EMBL/GenBank/DDBJ databases">
        <title>Genomic Encyclopedia of Type Strains, Phase IV (KMG-IV): sequencing the most valuable type-strain genomes for metagenomic binning, comparative biology and taxonomic classification.</title>
        <authorList>
            <person name="Goeker M."/>
        </authorList>
    </citation>
    <scope>NUCLEOTIDE SEQUENCE [LARGE SCALE GENOMIC DNA]</scope>
    <source>
        <strain evidence="5 6">DSM 105481</strain>
    </source>
</reference>
<dbReference type="InterPro" id="IPR018201">
    <property type="entry name" value="Ketoacyl_synth_AS"/>
</dbReference>
<dbReference type="Pfam" id="PF02801">
    <property type="entry name" value="Ketoacyl-synt_C"/>
    <property type="match status" value="1"/>
</dbReference>
<evidence type="ECO:0000256" key="2">
    <source>
        <dbReference type="ARBA" id="ARBA00022679"/>
    </source>
</evidence>
<dbReference type="InterPro" id="IPR014031">
    <property type="entry name" value="Ketoacyl_synth_C"/>
</dbReference>
<sequence length="399" mass="43780">MKDKVVITGYGVKAPNTNNIAQYINNLKNGICCLETVTDLSPNGETTIIGRLNSGLDEFETDNKFKRLPRATLLGMASGKEALKQAQLSDLTDKKVGLFFGISVGAIGEKLFHDSIIHVNENNYRKVPITFSHFSNYHSITAEIAHYLSIKGITKTITTGCTSSLEAIQDAMLYLKNGIIDVAVVGGADSLVNKMACFGFAKTKSIPINQTLDVGAVPFNKHSKGFAISEGSGVIILEREKDARKRNIEILGEIDKIVSNNDGVHIYSIEETGEQMISALKEVIEGRKPDYINSQALGIQVNDRIEERCSKRLFNHNVPYTSIKSMIGNPYGAIGVLQVISSLISINHGFIPPTIRTNKEGYEEMSIVTETWHQEVNEVAITNHGHGGNNACAYIKRHK</sequence>
<dbReference type="PANTHER" id="PTHR11712:SF336">
    <property type="entry name" value="3-OXOACYL-[ACYL-CARRIER-PROTEIN] SYNTHASE, MITOCHONDRIAL"/>
    <property type="match status" value="1"/>
</dbReference>
<dbReference type="InterPro" id="IPR020841">
    <property type="entry name" value="PKS_Beta-ketoAc_synthase_dom"/>
</dbReference>
<proteinExistence type="inferred from homology"/>
<evidence type="ECO:0000256" key="1">
    <source>
        <dbReference type="ARBA" id="ARBA00008467"/>
    </source>
</evidence>
<dbReference type="Gene3D" id="3.40.47.10">
    <property type="match status" value="2"/>
</dbReference>
<dbReference type="InterPro" id="IPR016039">
    <property type="entry name" value="Thiolase-like"/>
</dbReference>
<dbReference type="EC" id="2.3.1.179" evidence="5"/>
<dbReference type="PROSITE" id="PS00606">
    <property type="entry name" value="KS3_1"/>
    <property type="match status" value="1"/>
</dbReference>
<feature type="domain" description="Ketosynthase family 3 (KS3)" evidence="4">
    <location>
        <begin position="2"/>
        <end position="397"/>
    </location>
</feature>
<dbReference type="RefSeq" id="WP_182502945.1">
    <property type="nucleotide sequence ID" value="NZ_JACJHX010000008.1"/>
</dbReference>
<dbReference type="GO" id="GO:0004315">
    <property type="term" value="F:3-oxoacyl-[acyl-carrier-protein] synthase activity"/>
    <property type="evidence" value="ECO:0007669"/>
    <property type="project" value="UniProtKB-EC"/>
</dbReference>
<evidence type="ECO:0000313" key="6">
    <source>
        <dbReference type="Proteomes" id="UP000626697"/>
    </source>
</evidence>
<evidence type="ECO:0000259" key="4">
    <source>
        <dbReference type="PROSITE" id="PS52004"/>
    </source>
</evidence>
<dbReference type="InterPro" id="IPR000794">
    <property type="entry name" value="Beta-ketoacyl_synthase"/>
</dbReference>
<dbReference type="PANTHER" id="PTHR11712">
    <property type="entry name" value="POLYKETIDE SYNTHASE-RELATED"/>
    <property type="match status" value="1"/>
</dbReference>
<keyword evidence="5" id="KW-0012">Acyltransferase</keyword>
<evidence type="ECO:0000313" key="5">
    <source>
        <dbReference type="EMBL" id="MBA9027486.1"/>
    </source>
</evidence>
<name>A0ABR6CRX2_9BACI</name>
<gene>
    <name evidence="5" type="ORF">HNP81_002776</name>
</gene>
<dbReference type="PROSITE" id="PS52004">
    <property type="entry name" value="KS3_2"/>
    <property type="match status" value="1"/>
</dbReference>
<evidence type="ECO:0000256" key="3">
    <source>
        <dbReference type="RuleBase" id="RU003694"/>
    </source>
</evidence>
<dbReference type="Pfam" id="PF00109">
    <property type="entry name" value="ketoacyl-synt"/>
    <property type="match status" value="1"/>
</dbReference>
<comment type="caution">
    <text evidence="5">The sequence shown here is derived from an EMBL/GenBank/DDBJ whole genome shotgun (WGS) entry which is preliminary data.</text>
</comment>